<name>A0AAD7ZUL8_DIPPU</name>
<evidence type="ECO:0000313" key="6">
    <source>
        <dbReference type="Proteomes" id="UP001233999"/>
    </source>
</evidence>
<dbReference type="PROSITE" id="PS01180">
    <property type="entry name" value="CUB"/>
    <property type="match status" value="6"/>
</dbReference>
<dbReference type="InterPro" id="IPR000859">
    <property type="entry name" value="CUB_dom"/>
</dbReference>
<feature type="non-terminal residue" evidence="5">
    <location>
        <position position="1"/>
    </location>
</feature>
<reference evidence="5" key="2">
    <citation type="submission" date="2023-05" db="EMBL/GenBank/DDBJ databases">
        <authorList>
            <person name="Fouks B."/>
        </authorList>
    </citation>
    <scope>NUCLEOTIDE SEQUENCE</scope>
    <source>
        <strain evidence="5">Stay&amp;Tobe</strain>
        <tissue evidence="5">Testes</tissue>
    </source>
</reference>
<keyword evidence="1" id="KW-0677">Repeat</keyword>
<organism evidence="5 6">
    <name type="scientific">Diploptera punctata</name>
    <name type="common">Pacific beetle cockroach</name>
    <dbReference type="NCBI Taxonomy" id="6984"/>
    <lineage>
        <taxon>Eukaryota</taxon>
        <taxon>Metazoa</taxon>
        <taxon>Ecdysozoa</taxon>
        <taxon>Arthropoda</taxon>
        <taxon>Hexapoda</taxon>
        <taxon>Insecta</taxon>
        <taxon>Pterygota</taxon>
        <taxon>Neoptera</taxon>
        <taxon>Polyneoptera</taxon>
        <taxon>Dictyoptera</taxon>
        <taxon>Blattodea</taxon>
        <taxon>Blaberoidea</taxon>
        <taxon>Blaberidae</taxon>
        <taxon>Diplopterinae</taxon>
        <taxon>Diploptera</taxon>
    </lineage>
</organism>
<dbReference type="InterPro" id="IPR035914">
    <property type="entry name" value="Sperma_CUB_dom_sf"/>
</dbReference>
<keyword evidence="2" id="KW-1015">Disulfide bond</keyword>
<gene>
    <name evidence="5" type="ORF">L9F63_019963</name>
</gene>
<evidence type="ECO:0000313" key="5">
    <source>
        <dbReference type="EMBL" id="KAJ9586382.1"/>
    </source>
</evidence>
<evidence type="ECO:0000256" key="3">
    <source>
        <dbReference type="PROSITE-ProRule" id="PRU00059"/>
    </source>
</evidence>
<dbReference type="PANTHER" id="PTHR24251:SF37">
    <property type="entry name" value="CUB DOMAIN-CONTAINING PROTEIN"/>
    <property type="match status" value="1"/>
</dbReference>
<dbReference type="SMART" id="SM00042">
    <property type="entry name" value="CUB"/>
    <property type="match status" value="5"/>
</dbReference>
<dbReference type="Pfam" id="PF00431">
    <property type="entry name" value="CUB"/>
    <property type="match status" value="5"/>
</dbReference>
<dbReference type="AlphaFoldDB" id="A0AAD7ZUL8"/>
<dbReference type="CDD" id="cd00041">
    <property type="entry name" value="CUB"/>
    <property type="match status" value="5"/>
</dbReference>
<feature type="domain" description="CUB" evidence="4">
    <location>
        <begin position="234"/>
        <end position="350"/>
    </location>
</feature>
<accession>A0AAD7ZUL8</accession>
<comment type="caution">
    <text evidence="5">The sequence shown here is derived from an EMBL/GenBank/DDBJ whole genome shotgun (WGS) entry which is preliminary data.</text>
</comment>
<feature type="domain" description="CUB" evidence="4">
    <location>
        <begin position="476"/>
        <end position="587"/>
    </location>
</feature>
<feature type="domain" description="CUB" evidence="4">
    <location>
        <begin position="112"/>
        <end position="215"/>
    </location>
</feature>
<feature type="non-terminal residue" evidence="5">
    <location>
        <position position="687"/>
    </location>
</feature>
<protein>
    <recommendedName>
        <fullName evidence="4">CUB domain-containing protein</fullName>
    </recommendedName>
</protein>
<dbReference type="PANTHER" id="PTHR24251">
    <property type="entry name" value="OVOCHYMASE-RELATED"/>
    <property type="match status" value="1"/>
</dbReference>
<sequence>GRIYERISPPGYPEGYRSSLNCEWIFETTPVHHLSIYFQDMNLERSDDCYYDYVKVYTGVGGKPNWNLLNKVCLPNATHIYGMETSNLMKVVFISDFYGNKTGFKAFVKIDCGGSLTGPNGVIDMRNESRALQWTSRYYSLQCEWNVTVRTGKTIVVDFSYFNIPSQDINHCAESNIVLRNGLSKNSPMLGQGRYCGTNIGTQFETTGNQLSISFKGLTSDAILNQSKEDSMACGGQYSLTSENTSVIISSPNYPNIPQPHTECEWVFMAPAGERIHMDFLERFDITNSPGCRQAFVEIRDGGTIGSELIDTFCNEMPSSQYTTGNVLYVRYFTDVTDPKNGFKANISIGTSSGSLQMKQGLIRLPTYPHQYPRNLNCLWTISGPPDHFLTISFDELSMPYSNNCTGRDSVTVSEMQAQNVSESPIITYCETRQGMTPAFNSSANTVIVRFQSYQQQSSVVKRGFSLRYSVSQETCGGSLEGSSGIFQSPGYPSTVGYKRICRWDIVVPVGRRVKVELLDFDLENSMENYKHRLLFFSSLYFPYVIKVLYPRDTPEIITSSGNKMRVLLFSYHNVGHRGFKARFSSDETALCGGALDADSGIIQSPFKSQNVTLCEWETTVEPGVNKTFVINLLNGTFGGTTDRPCYYRPRVAILRRNGNQPPITDFCGNYTSPVTVAVPFVDIMIV</sequence>
<evidence type="ECO:0000256" key="1">
    <source>
        <dbReference type="ARBA" id="ARBA00022737"/>
    </source>
</evidence>
<evidence type="ECO:0000259" key="4">
    <source>
        <dbReference type="PROSITE" id="PS01180"/>
    </source>
</evidence>
<feature type="domain" description="CUB" evidence="4">
    <location>
        <begin position="592"/>
        <end position="687"/>
    </location>
</feature>
<keyword evidence="6" id="KW-1185">Reference proteome</keyword>
<dbReference type="Gene3D" id="2.60.120.290">
    <property type="entry name" value="Spermadhesin, CUB domain"/>
    <property type="match status" value="5"/>
</dbReference>
<reference evidence="5" key="1">
    <citation type="journal article" date="2023" name="IScience">
        <title>Live-bearing cockroach genome reveals convergent evolutionary mechanisms linked to viviparity in insects and beyond.</title>
        <authorList>
            <person name="Fouks B."/>
            <person name="Harrison M.C."/>
            <person name="Mikhailova A.A."/>
            <person name="Marchal E."/>
            <person name="English S."/>
            <person name="Carruthers M."/>
            <person name="Jennings E.C."/>
            <person name="Chiamaka E.L."/>
            <person name="Frigard R.A."/>
            <person name="Pippel M."/>
            <person name="Attardo G.M."/>
            <person name="Benoit J.B."/>
            <person name="Bornberg-Bauer E."/>
            <person name="Tobe S.S."/>
        </authorList>
    </citation>
    <scope>NUCLEOTIDE SEQUENCE</scope>
    <source>
        <strain evidence="5">Stay&amp;Tobe</strain>
    </source>
</reference>
<evidence type="ECO:0000256" key="2">
    <source>
        <dbReference type="ARBA" id="ARBA00023157"/>
    </source>
</evidence>
<feature type="domain" description="CUB" evidence="4">
    <location>
        <begin position="352"/>
        <end position="472"/>
    </location>
</feature>
<proteinExistence type="predicted"/>
<dbReference type="SUPFAM" id="SSF49854">
    <property type="entry name" value="Spermadhesin, CUB domain"/>
    <property type="match status" value="6"/>
</dbReference>
<comment type="caution">
    <text evidence="3">Lacks conserved residue(s) required for the propagation of feature annotation.</text>
</comment>
<feature type="domain" description="CUB" evidence="4">
    <location>
        <begin position="1"/>
        <end position="111"/>
    </location>
</feature>
<dbReference type="Proteomes" id="UP001233999">
    <property type="component" value="Unassembled WGS sequence"/>
</dbReference>
<dbReference type="EMBL" id="JASPKZ010007167">
    <property type="protein sequence ID" value="KAJ9586382.1"/>
    <property type="molecule type" value="Genomic_DNA"/>
</dbReference>